<keyword evidence="2" id="KW-1185">Reference proteome</keyword>
<dbReference type="EMBL" id="VEPZ02001699">
    <property type="protein sequence ID" value="KAE8662604.1"/>
    <property type="molecule type" value="Genomic_DNA"/>
</dbReference>
<dbReference type="Proteomes" id="UP000436088">
    <property type="component" value="Unassembled WGS sequence"/>
</dbReference>
<sequence length="156" mass="17270">MASAEQLTRVDFVIVDGTVLVTEVLRDSEDVYPFISTILNDMIEREDVVVGLDITWSPSNSSDTLLAICTGKACVLVTTESGCCSYELEQPRLRALGVRRLAYEVLSYPFIMKPRSSRIALGCSSAPENMTPEEIECVTIDAYAAYMIRRSSEKSI</sequence>
<gene>
    <name evidence="1" type="ORF">F3Y22_tig00113279pilonHSYRG00075</name>
</gene>
<reference evidence="1" key="1">
    <citation type="submission" date="2019-09" db="EMBL/GenBank/DDBJ databases">
        <title>Draft genome information of white flower Hibiscus syriacus.</title>
        <authorList>
            <person name="Kim Y.-M."/>
        </authorList>
    </citation>
    <scope>NUCLEOTIDE SEQUENCE [LARGE SCALE GENOMIC DNA]</scope>
    <source>
        <strain evidence="1">YM2019G1</strain>
    </source>
</reference>
<organism evidence="1 2">
    <name type="scientific">Hibiscus syriacus</name>
    <name type="common">Rose of Sharon</name>
    <dbReference type="NCBI Taxonomy" id="106335"/>
    <lineage>
        <taxon>Eukaryota</taxon>
        <taxon>Viridiplantae</taxon>
        <taxon>Streptophyta</taxon>
        <taxon>Embryophyta</taxon>
        <taxon>Tracheophyta</taxon>
        <taxon>Spermatophyta</taxon>
        <taxon>Magnoliopsida</taxon>
        <taxon>eudicotyledons</taxon>
        <taxon>Gunneridae</taxon>
        <taxon>Pentapetalae</taxon>
        <taxon>rosids</taxon>
        <taxon>malvids</taxon>
        <taxon>Malvales</taxon>
        <taxon>Malvaceae</taxon>
        <taxon>Malvoideae</taxon>
        <taxon>Hibiscus</taxon>
    </lineage>
</organism>
<accession>A0A6A2Y348</accession>
<dbReference type="Gene3D" id="3.30.420.10">
    <property type="entry name" value="Ribonuclease H-like superfamily/Ribonuclease H"/>
    <property type="match status" value="1"/>
</dbReference>
<comment type="caution">
    <text evidence="1">The sequence shown here is derived from an EMBL/GenBank/DDBJ whole genome shotgun (WGS) entry which is preliminary data.</text>
</comment>
<dbReference type="AlphaFoldDB" id="A0A6A2Y348"/>
<evidence type="ECO:0000313" key="2">
    <source>
        <dbReference type="Proteomes" id="UP000436088"/>
    </source>
</evidence>
<evidence type="ECO:0000313" key="1">
    <source>
        <dbReference type="EMBL" id="KAE8662604.1"/>
    </source>
</evidence>
<name>A0A6A2Y348_HIBSY</name>
<proteinExistence type="predicted"/>
<dbReference type="InterPro" id="IPR036397">
    <property type="entry name" value="RNaseH_sf"/>
</dbReference>
<dbReference type="GO" id="GO:0003676">
    <property type="term" value="F:nucleic acid binding"/>
    <property type="evidence" value="ECO:0007669"/>
    <property type="project" value="InterPro"/>
</dbReference>
<protein>
    <submittedName>
        <fullName evidence="1">Uncharacterized protein</fullName>
    </submittedName>
</protein>